<dbReference type="AlphaFoldDB" id="A0A1X6PEU8"/>
<dbReference type="OrthoDB" id="10672794at2759"/>
<proteinExistence type="predicted"/>
<name>A0A1X6PEU8_PORUM</name>
<protein>
    <submittedName>
        <fullName evidence="1">Uncharacterized protein</fullName>
    </submittedName>
</protein>
<accession>A0A1X6PEU8</accession>
<gene>
    <name evidence="1" type="ORF">BU14_0082s0040</name>
</gene>
<reference evidence="1 2" key="1">
    <citation type="submission" date="2017-03" db="EMBL/GenBank/DDBJ databases">
        <title>WGS assembly of Porphyra umbilicalis.</title>
        <authorList>
            <person name="Brawley S.H."/>
            <person name="Blouin N.A."/>
            <person name="Ficko-Blean E."/>
            <person name="Wheeler G.L."/>
            <person name="Lohr M."/>
            <person name="Goodson H.V."/>
            <person name="Jenkins J.W."/>
            <person name="Blaby-Haas C.E."/>
            <person name="Helliwell K.E."/>
            <person name="Chan C."/>
            <person name="Marriage T."/>
            <person name="Bhattacharya D."/>
            <person name="Klein A.S."/>
            <person name="Badis Y."/>
            <person name="Brodie J."/>
            <person name="Cao Y."/>
            <person name="Collen J."/>
            <person name="Dittami S.M."/>
            <person name="Gachon C.M."/>
            <person name="Green B.R."/>
            <person name="Karpowicz S."/>
            <person name="Kim J.W."/>
            <person name="Kudahl U."/>
            <person name="Lin S."/>
            <person name="Michel G."/>
            <person name="Mittag M."/>
            <person name="Olson B.J."/>
            <person name="Pangilinan J."/>
            <person name="Peng Y."/>
            <person name="Qiu H."/>
            <person name="Shu S."/>
            <person name="Singer J.T."/>
            <person name="Smith A.G."/>
            <person name="Sprecher B.N."/>
            <person name="Wagner V."/>
            <person name="Wang W."/>
            <person name="Wang Z.-Y."/>
            <person name="Yan J."/>
            <person name="Yarish C."/>
            <person name="Zoeuner-Riek S."/>
            <person name="Zhuang Y."/>
            <person name="Zou Y."/>
            <person name="Lindquist E.A."/>
            <person name="Grimwood J."/>
            <person name="Barry K."/>
            <person name="Rokhsar D.S."/>
            <person name="Schmutz J."/>
            <person name="Stiller J.W."/>
            <person name="Grossman A.R."/>
            <person name="Prochnik S.E."/>
        </authorList>
    </citation>
    <scope>NUCLEOTIDE SEQUENCE [LARGE SCALE GENOMIC DNA]</scope>
    <source>
        <strain evidence="1">4086291</strain>
    </source>
</reference>
<dbReference type="EMBL" id="KV918794">
    <property type="protein sequence ID" value="OSX79275.1"/>
    <property type="molecule type" value="Genomic_DNA"/>
</dbReference>
<evidence type="ECO:0000313" key="1">
    <source>
        <dbReference type="EMBL" id="OSX79275.1"/>
    </source>
</evidence>
<dbReference type="Proteomes" id="UP000218209">
    <property type="component" value="Unassembled WGS sequence"/>
</dbReference>
<organism evidence="1 2">
    <name type="scientific">Porphyra umbilicalis</name>
    <name type="common">Purple laver</name>
    <name type="synonym">Red alga</name>
    <dbReference type="NCBI Taxonomy" id="2786"/>
    <lineage>
        <taxon>Eukaryota</taxon>
        <taxon>Rhodophyta</taxon>
        <taxon>Bangiophyceae</taxon>
        <taxon>Bangiales</taxon>
        <taxon>Bangiaceae</taxon>
        <taxon>Porphyra</taxon>
    </lineage>
</organism>
<evidence type="ECO:0000313" key="2">
    <source>
        <dbReference type="Proteomes" id="UP000218209"/>
    </source>
</evidence>
<keyword evidence="2" id="KW-1185">Reference proteome</keyword>
<sequence>MEASDAHGDGRVADNVEIAGNRRHTGGGGDIADGLKLLGMRSDTDTSVFHEWSSALPTGTFDAYRSVVPAPDHLFFNGLTVNIMRGCMQALVASDRELVSCSLREALASSGLRRTRPYNVKSRRLNSLGMSEWSAVLTVAPVCFRRALPRDVLHVRGRETPFQVMMSILEQYCALVRATYFCPRVVLDGGDACSRAPSVQSLQRQSSAFLAYVDASMRRRDCAPFVACLDKPNLHRLQEVFSFVLPHFLHIRHVRELFFESAHQPLKHAALSGNGHDDSRRAFSRMLETESFSRVASDPGKFNVPPHFFDHPGIAKQLKEAAGLFTRAGEDWRVAGGVLIDVPVSAKAVAAYHCTTGYAVPWRKGATRGNADYLRVGDTVSLLCPRDGEGISMVPVATSKEAAEPGAAVRFFKTTAFYASASGQAVALVHPFLPVDKDLWTVDVDRTMSLTLSGGVRRSLALHACQGDCRVASSASIEHGAAGEWHLLGRASLFPAISG</sequence>